<proteinExistence type="predicted"/>
<name>A0A4R0J1Y8_9ACTN</name>
<dbReference type="PANTHER" id="PTHR43236">
    <property type="entry name" value="ANTITOXIN HIGA1"/>
    <property type="match status" value="1"/>
</dbReference>
<dbReference type="EMBL" id="SJKA01000002">
    <property type="protein sequence ID" value="TCC39390.1"/>
    <property type="molecule type" value="Genomic_DNA"/>
</dbReference>
<dbReference type="InterPro" id="IPR052345">
    <property type="entry name" value="Rad_response_metalloprotease"/>
</dbReference>
<dbReference type="Proteomes" id="UP000292695">
    <property type="component" value="Unassembled WGS sequence"/>
</dbReference>
<dbReference type="Pfam" id="PF06114">
    <property type="entry name" value="Peptidase_M78"/>
    <property type="match status" value="1"/>
</dbReference>
<evidence type="ECO:0000313" key="2">
    <source>
        <dbReference type="EMBL" id="TCC39390.1"/>
    </source>
</evidence>
<dbReference type="Gene3D" id="1.10.10.2910">
    <property type="match status" value="1"/>
</dbReference>
<dbReference type="OrthoDB" id="9794834at2"/>
<keyword evidence="3" id="KW-1185">Reference proteome</keyword>
<accession>A0A4R0J1Y8</accession>
<gene>
    <name evidence="2" type="ORF">E0H50_05495</name>
</gene>
<feature type="domain" description="IrrE N-terminal-like" evidence="1">
    <location>
        <begin position="63"/>
        <end position="177"/>
    </location>
</feature>
<evidence type="ECO:0000313" key="3">
    <source>
        <dbReference type="Proteomes" id="UP000292695"/>
    </source>
</evidence>
<sequence>MHQYNNPEARSVLARLRAFIPQRATDFDEAKKIAELQANRLLSLFSITSGAVPSDIVRSLPRIRVVFEDLPVSGTSHWSGTHWIITLNKGEAPVRQRFTLMHEFKHIIDHGRAHLLYISNSRYTAAEQAERAADHFAGCVLMPKRLLKGAWTRGLQTSSELARHFDVSIPAVEVRLSQTRLNADRDTTTVRPLTARLARGRKPLYHRQLATQGLCP</sequence>
<dbReference type="RefSeq" id="WP_131285460.1">
    <property type="nucleotide sequence ID" value="NZ_SJKA01000002.1"/>
</dbReference>
<dbReference type="AlphaFoldDB" id="A0A4R0J1Y8"/>
<organism evidence="2 3">
    <name type="scientific">Kribbella sindirgiensis</name>
    <dbReference type="NCBI Taxonomy" id="1124744"/>
    <lineage>
        <taxon>Bacteria</taxon>
        <taxon>Bacillati</taxon>
        <taxon>Actinomycetota</taxon>
        <taxon>Actinomycetes</taxon>
        <taxon>Propionibacteriales</taxon>
        <taxon>Kribbellaceae</taxon>
        <taxon>Kribbella</taxon>
    </lineage>
</organism>
<reference evidence="2 3" key="1">
    <citation type="submission" date="2019-02" db="EMBL/GenBank/DDBJ databases">
        <title>Kribbella capetownensis sp. nov. and Kribbella speibonae sp. nov., isolated from soil.</title>
        <authorList>
            <person name="Curtis S.M."/>
            <person name="Norton I."/>
            <person name="Everest G.J."/>
            <person name="Meyers P.R."/>
        </authorList>
    </citation>
    <scope>NUCLEOTIDE SEQUENCE [LARGE SCALE GENOMIC DNA]</scope>
    <source>
        <strain evidence="2 3">DSM 27082</strain>
    </source>
</reference>
<evidence type="ECO:0000259" key="1">
    <source>
        <dbReference type="Pfam" id="PF06114"/>
    </source>
</evidence>
<protein>
    <submittedName>
        <fullName evidence="2">ImmA/IrrE family metallo-endopeptidase</fullName>
    </submittedName>
</protein>
<dbReference type="PANTHER" id="PTHR43236:SF1">
    <property type="entry name" value="BLL7220 PROTEIN"/>
    <property type="match status" value="1"/>
</dbReference>
<dbReference type="InterPro" id="IPR010359">
    <property type="entry name" value="IrrE_HExxH"/>
</dbReference>
<comment type="caution">
    <text evidence="2">The sequence shown here is derived from an EMBL/GenBank/DDBJ whole genome shotgun (WGS) entry which is preliminary data.</text>
</comment>